<dbReference type="EMBL" id="SIDB01000007">
    <property type="protein sequence ID" value="KAI3430348.1"/>
    <property type="molecule type" value="Genomic_DNA"/>
</dbReference>
<accession>A0A9D4YWR7</accession>
<dbReference type="OrthoDB" id="191196at2759"/>
<comment type="caution">
    <text evidence="2">The sequence shown here is derived from an EMBL/GenBank/DDBJ whole genome shotgun (WGS) entry which is preliminary data.</text>
</comment>
<feature type="compositionally biased region" description="Acidic residues" evidence="1">
    <location>
        <begin position="400"/>
        <end position="409"/>
    </location>
</feature>
<feature type="region of interest" description="Disordered" evidence="1">
    <location>
        <begin position="255"/>
        <end position="409"/>
    </location>
</feature>
<reference evidence="2" key="1">
    <citation type="journal article" date="2019" name="Plant J.">
        <title>Chlorella vulgaris genome assembly and annotation reveals the molecular basis for metabolic acclimation to high light conditions.</title>
        <authorList>
            <person name="Cecchin M."/>
            <person name="Marcolungo L."/>
            <person name="Rossato M."/>
            <person name="Girolomoni L."/>
            <person name="Cosentino E."/>
            <person name="Cuine S."/>
            <person name="Li-Beisson Y."/>
            <person name="Delledonne M."/>
            <person name="Ballottari M."/>
        </authorList>
    </citation>
    <scope>NUCLEOTIDE SEQUENCE</scope>
    <source>
        <strain evidence="2">211/11P</strain>
    </source>
</reference>
<feature type="compositionally biased region" description="Low complexity" evidence="1">
    <location>
        <begin position="255"/>
        <end position="353"/>
    </location>
</feature>
<evidence type="ECO:0000313" key="3">
    <source>
        <dbReference type="Proteomes" id="UP001055712"/>
    </source>
</evidence>
<gene>
    <name evidence="2" type="ORF">D9Q98_004943</name>
</gene>
<evidence type="ECO:0000313" key="2">
    <source>
        <dbReference type="EMBL" id="KAI3430348.1"/>
    </source>
</evidence>
<feature type="region of interest" description="Disordered" evidence="1">
    <location>
        <begin position="75"/>
        <end position="162"/>
    </location>
</feature>
<dbReference type="Proteomes" id="UP001055712">
    <property type="component" value="Unassembled WGS sequence"/>
</dbReference>
<protein>
    <recommendedName>
        <fullName evidence="4">Tudor domain-containing protein</fullName>
    </recommendedName>
</protein>
<name>A0A9D4YWR7_CHLVU</name>
<dbReference type="InterPro" id="IPR033485">
    <property type="entry name" value="EMSY-LIKE_plant"/>
</dbReference>
<organism evidence="2 3">
    <name type="scientific">Chlorella vulgaris</name>
    <name type="common">Green alga</name>
    <dbReference type="NCBI Taxonomy" id="3077"/>
    <lineage>
        <taxon>Eukaryota</taxon>
        <taxon>Viridiplantae</taxon>
        <taxon>Chlorophyta</taxon>
        <taxon>core chlorophytes</taxon>
        <taxon>Trebouxiophyceae</taxon>
        <taxon>Chlorellales</taxon>
        <taxon>Chlorellaceae</taxon>
        <taxon>Chlorella clade</taxon>
        <taxon>Chlorella</taxon>
    </lineage>
</organism>
<sequence length="409" mass="42243">MAMQAQVQAPLLQQQLMTQQHTPGPTRLRAYTQVMRIFMQGSYDLAKEEALASLRSALAISEQEHLSVKAAAMAETQHHLQLHPQPSQAPAEPQAAHPSQAPTAAARAQAAGTKRPPPPVATKPAAAPRKRTRASEAGAGSRGGARAHATGPASPAPRALPGAGVEVDPLVGHVVMRYWPTDGGWFKGVVSDFQPQSGDHCIIYDIGSTTESFEWYNIRGASQQDCIVQEEKVDFASLAPPSAAAAAPRAKKAPAGAAAGATPRSGAAAKQPPSSVGSASKAGASRPAGAAKAAGAAKPAVARAAARPAARSSPPAAPQQAPAAQPAAAPVQQQQQPPPQQAQQAQQQPRSGKTSSHHHAHRNGLTSHAAAVKQALAAGGRPPYLNGHTLLPRRTRNWSSDEDSSSDDE</sequence>
<proteinExistence type="predicted"/>
<evidence type="ECO:0008006" key="4">
    <source>
        <dbReference type="Google" id="ProtNLM"/>
    </source>
</evidence>
<dbReference type="AlphaFoldDB" id="A0A9D4YWR7"/>
<dbReference type="GO" id="GO:0050832">
    <property type="term" value="P:defense response to fungus"/>
    <property type="evidence" value="ECO:0007669"/>
    <property type="project" value="InterPro"/>
</dbReference>
<feature type="compositionally biased region" description="Low complexity" evidence="1">
    <location>
        <begin position="82"/>
        <end position="114"/>
    </location>
</feature>
<dbReference type="PANTHER" id="PTHR33432:SF22">
    <property type="entry name" value="OS10G0436850 PROTEIN"/>
    <property type="match status" value="1"/>
</dbReference>
<keyword evidence="3" id="KW-1185">Reference proteome</keyword>
<dbReference type="CDD" id="cd20404">
    <property type="entry name" value="Tudor_Agenet_AtEML-like"/>
    <property type="match status" value="1"/>
</dbReference>
<reference evidence="2" key="2">
    <citation type="submission" date="2020-11" db="EMBL/GenBank/DDBJ databases">
        <authorList>
            <person name="Cecchin M."/>
            <person name="Marcolungo L."/>
            <person name="Rossato M."/>
            <person name="Girolomoni L."/>
            <person name="Cosentino E."/>
            <person name="Cuine S."/>
            <person name="Li-Beisson Y."/>
            <person name="Delledonne M."/>
            <person name="Ballottari M."/>
        </authorList>
    </citation>
    <scope>NUCLEOTIDE SEQUENCE</scope>
    <source>
        <strain evidence="2">211/11P</strain>
        <tissue evidence="2">Whole cell</tissue>
    </source>
</reference>
<feature type="compositionally biased region" description="Low complexity" evidence="1">
    <location>
        <begin position="135"/>
        <end position="151"/>
    </location>
</feature>
<evidence type="ECO:0000256" key="1">
    <source>
        <dbReference type="SAM" id="MobiDB-lite"/>
    </source>
</evidence>
<dbReference type="PANTHER" id="PTHR33432">
    <property type="entry name" value="PROTEIN EMSY-LIKE 4"/>
    <property type="match status" value="1"/>
</dbReference>
<feature type="compositionally biased region" description="Low complexity" evidence="1">
    <location>
        <begin position="369"/>
        <end position="378"/>
    </location>
</feature>